<dbReference type="InterPro" id="IPR036291">
    <property type="entry name" value="NAD(P)-bd_dom_sf"/>
</dbReference>
<evidence type="ECO:0000256" key="4">
    <source>
        <dbReference type="SAM" id="Phobius"/>
    </source>
</evidence>
<keyword evidence="7" id="KW-1185">Reference proteome</keyword>
<evidence type="ECO:0000313" key="6">
    <source>
        <dbReference type="EMBL" id="WEX80133.1"/>
    </source>
</evidence>
<dbReference type="PANTHER" id="PTHR44196">
    <property type="entry name" value="DEHYDROGENASE/REDUCTASE SDR FAMILY MEMBER 7B"/>
    <property type="match status" value="1"/>
</dbReference>
<evidence type="ECO:0000256" key="3">
    <source>
        <dbReference type="RuleBase" id="RU000363"/>
    </source>
</evidence>
<feature type="transmembrane region" description="Helical" evidence="4">
    <location>
        <begin position="313"/>
        <end position="334"/>
    </location>
</feature>
<dbReference type="PROSITE" id="PS00061">
    <property type="entry name" value="ADH_SHORT"/>
    <property type="match status" value="1"/>
</dbReference>
<dbReference type="NCBIfam" id="NF005495">
    <property type="entry name" value="PRK07109.1"/>
    <property type="match status" value="1"/>
</dbReference>
<dbReference type="PRINTS" id="PR00081">
    <property type="entry name" value="GDHRDH"/>
</dbReference>
<dbReference type="PANTHER" id="PTHR44196:SF1">
    <property type="entry name" value="DEHYDROGENASE_REDUCTASE SDR FAMILY MEMBER 7B"/>
    <property type="match status" value="1"/>
</dbReference>
<dbReference type="RefSeq" id="WP_280730834.1">
    <property type="nucleotide sequence ID" value="NZ_CP120367.1"/>
</dbReference>
<dbReference type="SMART" id="SM00822">
    <property type="entry name" value="PKS_KR"/>
    <property type="match status" value="1"/>
</dbReference>
<organism evidence="6 7">
    <name type="scientific">Sinorhizobium numidicum</name>
    <dbReference type="NCBI Taxonomy" id="680248"/>
    <lineage>
        <taxon>Bacteria</taxon>
        <taxon>Pseudomonadati</taxon>
        <taxon>Pseudomonadota</taxon>
        <taxon>Alphaproteobacteria</taxon>
        <taxon>Hyphomicrobiales</taxon>
        <taxon>Rhizobiaceae</taxon>
        <taxon>Sinorhizobium/Ensifer group</taxon>
        <taxon>Sinorhizobium</taxon>
    </lineage>
</organism>
<dbReference type="SUPFAM" id="SSF51735">
    <property type="entry name" value="NAD(P)-binding Rossmann-fold domains"/>
    <property type="match status" value="1"/>
</dbReference>
<dbReference type="InterPro" id="IPR057326">
    <property type="entry name" value="KR_dom"/>
</dbReference>
<protein>
    <submittedName>
        <fullName evidence="6">SDR family oxidoreductase</fullName>
    </submittedName>
</protein>
<dbReference type="InterPro" id="IPR002347">
    <property type="entry name" value="SDR_fam"/>
</dbReference>
<gene>
    <name evidence="6" type="ORF">PYH38_001534</name>
</gene>
<dbReference type="Gene3D" id="3.40.50.720">
    <property type="entry name" value="NAD(P)-binding Rossmann-like Domain"/>
    <property type="match status" value="1"/>
</dbReference>
<dbReference type="EMBL" id="CP120370">
    <property type="protein sequence ID" value="WEX80133.1"/>
    <property type="molecule type" value="Genomic_DNA"/>
</dbReference>
<reference evidence="6 7" key="1">
    <citation type="submission" date="2023-03" db="EMBL/GenBank/DDBJ databases">
        <authorList>
            <person name="Kaur S."/>
            <person name="Espinosa-Saiz D."/>
            <person name="Velazquez E."/>
            <person name="Menendez E."/>
            <person name="diCenzo G.C."/>
        </authorList>
    </citation>
    <scope>NUCLEOTIDE SEQUENCE [LARGE SCALE GENOMIC DNA]</scope>
    <source>
        <strain evidence="6 7">LMG 27395</strain>
    </source>
</reference>
<feature type="domain" description="Ketoreductase" evidence="5">
    <location>
        <begin position="9"/>
        <end position="195"/>
    </location>
</feature>
<proteinExistence type="inferred from homology"/>
<evidence type="ECO:0000313" key="7">
    <source>
        <dbReference type="Proteomes" id="UP001235547"/>
    </source>
</evidence>
<evidence type="ECO:0000259" key="5">
    <source>
        <dbReference type="SMART" id="SM00822"/>
    </source>
</evidence>
<accession>A0ABY8CN97</accession>
<keyword evidence="4" id="KW-1133">Transmembrane helix</keyword>
<keyword evidence="4" id="KW-0812">Transmembrane</keyword>
<keyword evidence="4" id="KW-0472">Membrane</keyword>
<dbReference type="PRINTS" id="PR00080">
    <property type="entry name" value="SDRFAMILY"/>
</dbReference>
<name>A0ABY8CN97_9HYPH</name>
<comment type="similarity">
    <text evidence="1 3">Belongs to the short-chain dehydrogenases/reductases (SDR) family.</text>
</comment>
<dbReference type="Pfam" id="PF00106">
    <property type="entry name" value="adh_short"/>
    <property type="match status" value="1"/>
</dbReference>
<sequence>MDYSELSERTVVVTGASAGVGRATAVAFARRGAKVCLVARESQGLLDAKTEVESEGAEAIAVAADVADANAVFAAADQCERRLGPIDVWVNNAMATVFSPVAEITPEEVRRVTEVTYLGYVHGTMAALGFMRPRNRGVIVQVGSSLAYRGIPLQAAYCGAKHAIRGFTDSLRAELIHEGSKIALSAVHLPAVDTPQFDWARTHMNAQPRPVAPVYRPEVAADAIVRAALHPKREYWLGNRTSLIILGNIVAPSMLDRLLAATAVEAQQTDRPANPDRRDNLFTPVGGLHRTNGSFGIEAGADAIAVSELGARITAVIGGVLIAAVFGALLGRAWHHRRIQRS</sequence>
<dbReference type="Proteomes" id="UP001235547">
    <property type="component" value="Chromosome 2"/>
</dbReference>
<evidence type="ECO:0000256" key="1">
    <source>
        <dbReference type="ARBA" id="ARBA00006484"/>
    </source>
</evidence>
<dbReference type="InterPro" id="IPR020904">
    <property type="entry name" value="Sc_DH/Rdtase_CS"/>
</dbReference>
<keyword evidence="2" id="KW-0560">Oxidoreductase</keyword>
<evidence type="ECO:0000256" key="2">
    <source>
        <dbReference type="ARBA" id="ARBA00023002"/>
    </source>
</evidence>